<dbReference type="InterPro" id="IPR001509">
    <property type="entry name" value="Epimerase_deHydtase"/>
</dbReference>
<evidence type="ECO:0000256" key="1">
    <source>
        <dbReference type="ARBA" id="ARBA00004370"/>
    </source>
</evidence>
<dbReference type="PANTHER" id="PTHR14097:SF8">
    <property type="entry name" value="NAD(P)-BINDING DOMAIN-CONTAINING PROTEIN"/>
    <property type="match status" value="1"/>
</dbReference>
<proteinExistence type="predicted"/>
<comment type="subcellular location">
    <subcellularLocation>
        <location evidence="1">Membrane</location>
    </subcellularLocation>
</comment>
<dbReference type="Proteomes" id="UP001597361">
    <property type="component" value="Unassembled WGS sequence"/>
</dbReference>
<sequence>MRVIITGTTGMVGEGVLLECLQNNKVSEVLSISRRSCGIKNPKLKELSVPDFTKLQDFENDIKGYDACYYCAGISSAGMSEEKYNYITYDTTIAFARALLEANPKITFCYVSGRSTDSTQLGKVMWARIKGKTENALKQMPFKSEYNFRPSLMKPTKGQKHFYGYNRWAHKIFYPLFSLFFPTCTIQEIGKAMINVTLKRYSKNVLDEKDIKMMAQ</sequence>
<dbReference type="Pfam" id="PF01370">
    <property type="entry name" value="Epimerase"/>
    <property type="match status" value="1"/>
</dbReference>
<keyword evidence="4" id="KW-1185">Reference proteome</keyword>
<evidence type="ECO:0000313" key="4">
    <source>
        <dbReference type="Proteomes" id="UP001597361"/>
    </source>
</evidence>
<name>A0ABW4VRX7_9BACT</name>
<reference evidence="4" key="1">
    <citation type="journal article" date="2019" name="Int. J. Syst. Evol. Microbiol.">
        <title>The Global Catalogue of Microorganisms (GCM) 10K type strain sequencing project: providing services to taxonomists for standard genome sequencing and annotation.</title>
        <authorList>
            <consortium name="The Broad Institute Genomics Platform"/>
            <consortium name="The Broad Institute Genome Sequencing Center for Infectious Disease"/>
            <person name="Wu L."/>
            <person name="Ma J."/>
        </authorList>
    </citation>
    <scope>NUCLEOTIDE SEQUENCE [LARGE SCALE GENOMIC DNA]</scope>
    <source>
        <strain evidence="4">CGMCC 1.15180</strain>
    </source>
</reference>
<dbReference type="RefSeq" id="WP_376889430.1">
    <property type="nucleotide sequence ID" value="NZ_JBHUHR010000049.1"/>
</dbReference>
<dbReference type="Gene3D" id="3.40.50.720">
    <property type="entry name" value="NAD(P)-binding Rossmann-like Domain"/>
    <property type="match status" value="1"/>
</dbReference>
<evidence type="ECO:0000259" key="2">
    <source>
        <dbReference type="Pfam" id="PF01370"/>
    </source>
</evidence>
<dbReference type="EMBL" id="JBHUHR010000049">
    <property type="protein sequence ID" value="MFD2037502.1"/>
    <property type="molecule type" value="Genomic_DNA"/>
</dbReference>
<accession>A0ABW4VRX7</accession>
<evidence type="ECO:0000313" key="3">
    <source>
        <dbReference type="EMBL" id="MFD2037502.1"/>
    </source>
</evidence>
<protein>
    <submittedName>
        <fullName evidence="3">NAD-dependent epimerase/dehydratase family protein</fullName>
    </submittedName>
</protein>
<gene>
    <name evidence="3" type="ORF">ACFSKL_22095</name>
</gene>
<organism evidence="3 4">
    <name type="scientific">Belliella marina</name>
    <dbReference type="NCBI Taxonomy" id="1644146"/>
    <lineage>
        <taxon>Bacteria</taxon>
        <taxon>Pseudomonadati</taxon>
        <taxon>Bacteroidota</taxon>
        <taxon>Cytophagia</taxon>
        <taxon>Cytophagales</taxon>
        <taxon>Cyclobacteriaceae</taxon>
        <taxon>Belliella</taxon>
    </lineage>
</organism>
<dbReference type="SUPFAM" id="SSF51735">
    <property type="entry name" value="NAD(P)-binding Rossmann-fold domains"/>
    <property type="match status" value="1"/>
</dbReference>
<dbReference type="InterPro" id="IPR036291">
    <property type="entry name" value="NAD(P)-bd_dom_sf"/>
</dbReference>
<feature type="domain" description="NAD-dependent epimerase/dehydratase" evidence="2">
    <location>
        <begin position="3"/>
        <end position="104"/>
    </location>
</feature>
<comment type="caution">
    <text evidence="3">The sequence shown here is derived from an EMBL/GenBank/DDBJ whole genome shotgun (WGS) entry which is preliminary data.</text>
</comment>
<dbReference type="PANTHER" id="PTHR14097">
    <property type="entry name" value="OXIDOREDUCTASE HTATIP2"/>
    <property type="match status" value="1"/>
</dbReference>